<dbReference type="InterPro" id="IPR001810">
    <property type="entry name" value="F-box_dom"/>
</dbReference>
<comment type="caution">
    <text evidence="3">The sequence shown here is derived from an EMBL/GenBank/DDBJ whole genome shotgun (WGS) entry which is preliminary data.</text>
</comment>
<dbReference type="CDD" id="cd09917">
    <property type="entry name" value="F-box_SF"/>
    <property type="match status" value="1"/>
</dbReference>
<feature type="domain" description="KIB1-4 beta-propeller" evidence="2">
    <location>
        <begin position="81"/>
        <end position="391"/>
    </location>
</feature>
<dbReference type="PANTHER" id="PTHR44259:SF73">
    <property type="entry name" value="F-BOX PROTEIN (DUF295)"/>
    <property type="match status" value="1"/>
</dbReference>
<dbReference type="InterPro" id="IPR050942">
    <property type="entry name" value="F-box_BR-signaling"/>
</dbReference>
<dbReference type="InterPro" id="IPR005174">
    <property type="entry name" value="KIB1-4_b-propeller"/>
</dbReference>
<protein>
    <recommendedName>
        <fullName evidence="5">F-box domain-containing protein</fullName>
    </recommendedName>
</protein>
<keyword evidence="4" id="KW-1185">Reference proteome</keyword>
<feature type="domain" description="F-box" evidence="1">
    <location>
        <begin position="23"/>
        <end position="58"/>
    </location>
</feature>
<dbReference type="PANTHER" id="PTHR44259">
    <property type="entry name" value="OS07G0183000 PROTEIN-RELATED"/>
    <property type="match status" value="1"/>
</dbReference>
<sequence>MDIFTSKKCFRQQTMDAPSSAGWSELPVDILRYVLELLSFFDFHRAKMVCLNWYLCSKQTLRPKFRSPLVMLCPEEGGCRLYNPEEDRVYKSDLSGYQFLGNSGKWFLVVDSKSDLYIVDVFSSHDRILLPRLETLKGGTHEIQRVGENDFKENLIKRGTAFAWGHHTRKDLRGLVWVDDKNGDYVVVWRVSTCHYLGFCKKGDAHYSEITLGTDVVRRELRGGDDMVLKGYNLYLLSSRRYIRHLDLSGQDGSVKDASVYHKFPMSIPIADERAMNAYKPISVGNNIVVPTSGEPLFLYTRVDEPTSGRPRFFRLYKRDAKDLDQGTLDTWLVEVDSLGDEALFFDLGITMPADHTLGIEPNSIYFTRNDRRRCSYTKGSTPCIDVCVYNLATKNFKRFTSLSNLKINDAMWFLPS</sequence>
<evidence type="ECO:0008006" key="5">
    <source>
        <dbReference type="Google" id="ProtNLM"/>
    </source>
</evidence>
<evidence type="ECO:0000259" key="2">
    <source>
        <dbReference type="Pfam" id="PF03478"/>
    </source>
</evidence>
<dbReference type="InterPro" id="IPR036047">
    <property type="entry name" value="F-box-like_dom_sf"/>
</dbReference>
<evidence type="ECO:0000313" key="3">
    <source>
        <dbReference type="EMBL" id="CAH8358635.1"/>
    </source>
</evidence>
<gene>
    <name evidence="3" type="ORF">ERUC_LOCUS24391</name>
</gene>
<dbReference type="Pfam" id="PF03478">
    <property type="entry name" value="Beta-prop_KIB1-4"/>
    <property type="match status" value="1"/>
</dbReference>
<evidence type="ECO:0000313" key="4">
    <source>
        <dbReference type="Proteomes" id="UP001642260"/>
    </source>
</evidence>
<organism evidence="3 4">
    <name type="scientific">Eruca vesicaria subsp. sativa</name>
    <name type="common">Garden rocket</name>
    <name type="synonym">Eruca sativa</name>
    <dbReference type="NCBI Taxonomy" id="29727"/>
    <lineage>
        <taxon>Eukaryota</taxon>
        <taxon>Viridiplantae</taxon>
        <taxon>Streptophyta</taxon>
        <taxon>Embryophyta</taxon>
        <taxon>Tracheophyta</taxon>
        <taxon>Spermatophyta</taxon>
        <taxon>Magnoliopsida</taxon>
        <taxon>eudicotyledons</taxon>
        <taxon>Gunneridae</taxon>
        <taxon>Pentapetalae</taxon>
        <taxon>rosids</taxon>
        <taxon>malvids</taxon>
        <taxon>Brassicales</taxon>
        <taxon>Brassicaceae</taxon>
        <taxon>Brassiceae</taxon>
        <taxon>Eruca</taxon>
    </lineage>
</organism>
<dbReference type="Gene3D" id="1.20.1280.50">
    <property type="match status" value="1"/>
</dbReference>
<dbReference type="AlphaFoldDB" id="A0ABC8KJC7"/>
<reference evidence="3 4" key="1">
    <citation type="submission" date="2022-03" db="EMBL/GenBank/DDBJ databases">
        <authorList>
            <person name="Macdonald S."/>
            <person name="Ahmed S."/>
            <person name="Newling K."/>
        </authorList>
    </citation>
    <scope>NUCLEOTIDE SEQUENCE [LARGE SCALE GENOMIC DNA]</scope>
</reference>
<proteinExistence type="predicted"/>
<name>A0ABC8KJC7_ERUVS</name>
<dbReference type="SUPFAM" id="SSF81383">
    <property type="entry name" value="F-box domain"/>
    <property type="match status" value="1"/>
</dbReference>
<dbReference type="EMBL" id="CAKOAT010251487">
    <property type="protein sequence ID" value="CAH8358635.1"/>
    <property type="molecule type" value="Genomic_DNA"/>
</dbReference>
<dbReference type="Proteomes" id="UP001642260">
    <property type="component" value="Unassembled WGS sequence"/>
</dbReference>
<accession>A0ABC8KJC7</accession>
<dbReference type="Pfam" id="PF00646">
    <property type="entry name" value="F-box"/>
    <property type="match status" value="1"/>
</dbReference>
<evidence type="ECO:0000259" key="1">
    <source>
        <dbReference type="Pfam" id="PF00646"/>
    </source>
</evidence>